<feature type="compositionally biased region" description="Low complexity" evidence="8">
    <location>
        <begin position="957"/>
        <end position="977"/>
    </location>
</feature>
<evidence type="ECO:0000313" key="15">
    <source>
        <dbReference type="Proteomes" id="UP001595797"/>
    </source>
</evidence>
<dbReference type="InterPro" id="IPR001750">
    <property type="entry name" value="ND/Mrp_TM"/>
</dbReference>
<evidence type="ECO:0000256" key="3">
    <source>
        <dbReference type="ARBA" id="ARBA00022475"/>
    </source>
</evidence>
<feature type="transmembrane region" description="Helical" evidence="9">
    <location>
        <begin position="789"/>
        <end position="806"/>
    </location>
</feature>
<organism evidence="14 15">
    <name type="scientific">Kocuria oceani</name>
    <dbReference type="NCBI Taxonomy" id="988827"/>
    <lineage>
        <taxon>Bacteria</taxon>
        <taxon>Bacillati</taxon>
        <taxon>Actinomycetota</taxon>
        <taxon>Actinomycetes</taxon>
        <taxon>Micrococcales</taxon>
        <taxon>Micrococcaceae</taxon>
        <taxon>Kocuria</taxon>
    </lineage>
</organism>
<dbReference type="PANTHER" id="PTHR43373:SF1">
    <property type="entry name" value="NA(+)_H(+) ANTIPORTER SUBUNIT A"/>
    <property type="match status" value="1"/>
</dbReference>
<evidence type="ECO:0000256" key="2">
    <source>
        <dbReference type="ARBA" id="ARBA00022448"/>
    </source>
</evidence>
<evidence type="ECO:0000259" key="12">
    <source>
        <dbReference type="Pfam" id="PF13244"/>
    </source>
</evidence>
<name>A0ABV9TLW7_9MICC</name>
<feature type="transmembrane region" description="Helical" evidence="9">
    <location>
        <begin position="28"/>
        <end position="47"/>
    </location>
</feature>
<sequence>MSLLLILVLTNLLAPLAGLLGRRAGRDAGWPIAAALLALAAGLVSAWNGRTDPAGVSEAVPWMPTLGISFHLRLDGLGLFFGLLVLVIGAVVIAYSARYLGRGRHAAFYSLMTFFAAAMLGLVLADDVVLLFVMWEFTTLCSFLLIARSGPHARDPAIRTFLVTFAGGLCLLAAAVAMWVATGTTRLSEILVDDVWSTSPGLAAFVAVLIALAAFTKSAQFPFHAWLPDAMVAITPVSAYLHAAAMVKAGIYLMLRFSTALSEVPVWNVLLVSVGLFTALMGAVFALQRHDLKELLAYSTVSQLGFLTATIGIGTSYAVVGAVVHVAAHALFKSALFMSLGVIDHQAGSRDIRRLSGLARTMPVTAVVMTLAAVSMAGLPPLFGFVSKEAMFKAMAENPGPPAAVWLVGAVAVLAASFTFAYSARMVVTIFPGRPAEDPPKEASAAFLAPVALVSVAGLALGLAGVLAEPLLGAASAAVAGPDAEPHLGLWHGVAPELYMSLAVFALGGALVLARRRMDRLLDRELSPVTGVGAVEAFRNGSVALGERVGDLTRTDAPYRHLVPPVVVLVLLTVVGVATVDVPPLHGNVTEPLDWILLGVVLVGVLLALGVRSRIALVTIIGVVGFAVALWFFELGAADVALTQLLVEILTVVVIVLLLNRLPSTFHRTGRRRTTLAAVVAVLAGAAASVAVWSLTGRRGLSDAGQYFLTEGEAETGGTNVVNTILVDFRALDTLGELTVLGVAGIAIVVALESRGLLPKLHSPVTEPAGSPISDAEDNTMILRVADRLLGPVIVVLSLYFLLRGHTQPGGGFIAALIGAAGIALVYLAAQDDRVSRLELPYLKLIGAGVVVAVGVGLLGLAEGSFLRPLHFYVLDVHITTALIFDVGVYLAVVGVILAAISRLGVEEKEPPPLRRVGSTAVPVPGPRPTSTTAEPHHPSTAPLDRSRVRVLERQSGRATETATGTAAGTPSGTSAEGTDRHRGDDS</sequence>
<dbReference type="Pfam" id="PF20501">
    <property type="entry name" value="MbhE"/>
    <property type="match status" value="1"/>
</dbReference>
<keyword evidence="5 9" id="KW-1133">Transmembrane helix</keyword>
<dbReference type="EMBL" id="JBHSIW010000017">
    <property type="protein sequence ID" value="MFC4904541.1"/>
    <property type="molecule type" value="Genomic_DNA"/>
</dbReference>
<accession>A0ABV9TLW7</accession>
<evidence type="ECO:0000256" key="9">
    <source>
        <dbReference type="SAM" id="Phobius"/>
    </source>
</evidence>
<feature type="domain" description="Na+/H+ antiporter MnhB subunit-related protein" evidence="11">
    <location>
        <begin position="782"/>
        <end position="898"/>
    </location>
</feature>
<dbReference type="InterPro" id="IPR007182">
    <property type="entry name" value="MnhB"/>
</dbReference>
<gene>
    <name evidence="14" type="ORF">ACFPCS_13270</name>
</gene>
<feature type="region of interest" description="Disordered" evidence="8">
    <location>
        <begin position="910"/>
        <end position="987"/>
    </location>
</feature>
<evidence type="ECO:0000256" key="1">
    <source>
        <dbReference type="ARBA" id="ARBA00004651"/>
    </source>
</evidence>
<feature type="transmembrane region" description="Helical" evidence="9">
    <location>
        <begin position="106"/>
        <end position="124"/>
    </location>
</feature>
<keyword evidence="3" id="KW-1003">Cell membrane</keyword>
<feature type="transmembrane region" description="Helical" evidence="9">
    <location>
        <begin position="498"/>
        <end position="514"/>
    </location>
</feature>
<feature type="transmembrane region" description="Helical" evidence="9">
    <location>
        <begin position="267"/>
        <end position="288"/>
    </location>
</feature>
<dbReference type="Proteomes" id="UP001595797">
    <property type="component" value="Unassembled WGS sequence"/>
</dbReference>
<evidence type="ECO:0000256" key="4">
    <source>
        <dbReference type="ARBA" id="ARBA00022692"/>
    </source>
</evidence>
<evidence type="ECO:0000259" key="10">
    <source>
        <dbReference type="Pfam" id="PF00361"/>
    </source>
</evidence>
<evidence type="ECO:0000259" key="11">
    <source>
        <dbReference type="Pfam" id="PF04039"/>
    </source>
</evidence>
<feature type="transmembrane region" description="Helical" evidence="9">
    <location>
        <begin position="592"/>
        <end position="609"/>
    </location>
</feature>
<feature type="transmembrane region" description="Helical" evidence="9">
    <location>
        <begin position="403"/>
        <end position="424"/>
    </location>
</feature>
<feature type="transmembrane region" description="Helical" evidence="9">
    <location>
        <begin position="364"/>
        <end position="383"/>
    </location>
</feature>
<feature type="transmembrane region" description="Helical" evidence="9">
    <location>
        <begin position="160"/>
        <end position="181"/>
    </location>
</feature>
<feature type="compositionally biased region" description="Basic and acidic residues" evidence="8">
    <location>
        <begin position="945"/>
        <end position="956"/>
    </location>
</feature>
<feature type="transmembrane region" description="Helical" evidence="9">
    <location>
        <begin position="445"/>
        <end position="468"/>
    </location>
</feature>
<evidence type="ECO:0000256" key="5">
    <source>
        <dbReference type="ARBA" id="ARBA00022989"/>
    </source>
</evidence>
<feature type="transmembrane region" description="Helical" evidence="9">
    <location>
        <begin position="231"/>
        <end position="255"/>
    </location>
</feature>
<reference evidence="15" key="1">
    <citation type="journal article" date="2019" name="Int. J. Syst. Evol. Microbiol.">
        <title>The Global Catalogue of Microorganisms (GCM) 10K type strain sequencing project: providing services to taxonomists for standard genome sequencing and annotation.</title>
        <authorList>
            <consortium name="The Broad Institute Genomics Platform"/>
            <consortium name="The Broad Institute Genome Sequencing Center for Infectious Disease"/>
            <person name="Wu L."/>
            <person name="Ma J."/>
        </authorList>
    </citation>
    <scope>NUCLEOTIDE SEQUENCE [LARGE SCALE GENOMIC DNA]</scope>
    <source>
        <strain evidence="15">CGMCC 4.6946</strain>
    </source>
</reference>
<comment type="subcellular location">
    <subcellularLocation>
        <location evidence="1">Cell membrane</location>
        <topology evidence="1">Multi-pass membrane protein</topology>
    </subcellularLocation>
    <subcellularLocation>
        <location evidence="7">Membrane</location>
        <topology evidence="7">Multi-pass membrane protein</topology>
    </subcellularLocation>
</comment>
<feature type="transmembrane region" description="Helical" evidence="9">
    <location>
        <begin position="562"/>
        <end position="580"/>
    </location>
</feature>
<dbReference type="RefSeq" id="WP_277551969.1">
    <property type="nucleotide sequence ID" value="NZ_JARAMH010000016.1"/>
</dbReference>
<evidence type="ECO:0000313" key="14">
    <source>
        <dbReference type="EMBL" id="MFC4904541.1"/>
    </source>
</evidence>
<feature type="transmembrane region" description="Helical" evidence="9">
    <location>
        <begin position="295"/>
        <end position="320"/>
    </location>
</feature>
<dbReference type="NCBIfam" id="NF009290">
    <property type="entry name" value="PRK12650.1"/>
    <property type="match status" value="1"/>
</dbReference>
<dbReference type="Pfam" id="PF04039">
    <property type="entry name" value="MnhB"/>
    <property type="match status" value="1"/>
</dbReference>
<feature type="compositionally biased region" description="Basic and acidic residues" evidence="8">
    <location>
        <begin position="978"/>
        <end position="987"/>
    </location>
</feature>
<feature type="transmembrane region" description="Helical" evidence="9">
    <location>
        <begin position="78"/>
        <end position="97"/>
    </location>
</feature>
<dbReference type="Pfam" id="PF00361">
    <property type="entry name" value="Proton_antipo_M"/>
    <property type="match status" value="1"/>
</dbReference>
<feature type="transmembrane region" description="Helical" evidence="9">
    <location>
        <begin position="734"/>
        <end position="752"/>
    </location>
</feature>
<keyword evidence="15" id="KW-1185">Reference proteome</keyword>
<feature type="transmembrane region" description="Helical" evidence="9">
    <location>
        <begin position="616"/>
        <end position="633"/>
    </location>
</feature>
<feature type="domain" description="MrpA C-terminal/MbhD" evidence="12">
    <location>
        <begin position="600"/>
        <end position="663"/>
    </location>
</feature>
<dbReference type="PANTHER" id="PTHR43373">
    <property type="entry name" value="NA(+)/H(+) ANTIPORTER SUBUNIT"/>
    <property type="match status" value="1"/>
</dbReference>
<evidence type="ECO:0000259" key="13">
    <source>
        <dbReference type="Pfam" id="PF20501"/>
    </source>
</evidence>
<protein>
    <submittedName>
        <fullName evidence="14">DUF4040 family protein</fullName>
    </submittedName>
</protein>
<comment type="caution">
    <text evidence="14">The sequence shown here is derived from an EMBL/GenBank/DDBJ whole genome shotgun (WGS) entry which is preliminary data.</text>
</comment>
<feature type="transmembrane region" description="Helical" evidence="9">
    <location>
        <begin position="882"/>
        <end position="906"/>
    </location>
</feature>
<feature type="domain" description="MrpA C-terminal/MbhE" evidence="13">
    <location>
        <begin position="676"/>
        <end position="752"/>
    </location>
</feature>
<dbReference type="Pfam" id="PF13244">
    <property type="entry name" value="MbhD"/>
    <property type="match status" value="1"/>
</dbReference>
<feature type="transmembrane region" description="Helical" evidence="9">
    <location>
        <begin position="842"/>
        <end position="862"/>
    </location>
</feature>
<feature type="transmembrane region" description="Helical" evidence="9">
    <location>
        <begin position="674"/>
        <end position="695"/>
    </location>
</feature>
<keyword evidence="2" id="KW-0813">Transport</keyword>
<dbReference type="InterPro" id="IPR050616">
    <property type="entry name" value="CPA3_Na-H_Antiporter_A"/>
</dbReference>
<proteinExistence type="predicted"/>
<feature type="transmembrane region" description="Helical" evidence="9">
    <location>
        <begin position="645"/>
        <end position="662"/>
    </location>
</feature>
<keyword evidence="6 9" id="KW-0472">Membrane</keyword>
<dbReference type="InterPro" id="IPR025383">
    <property type="entry name" value="MrpA_C/MbhD"/>
</dbReference>
<keyword evidence="4 7" id="KW-0812">Transmembrane</keyword>
<dbReference type="InterPro" id="IPR046806">
    <property type="entry name" value="MrpA_C/MbhE"/>
</dbReference>
<feature type="transmembrane region" description="Helical" evidence="9">
    <location>
        <begin position="201"/>
        <end position="219"/>
    </location>
</feature>
<evidence type="ECO:0000256" key="6">
    <source>
        <dbReference type="ARBA" id="ARBA00023136"/>
    </source>
</evidence>
<evidence type="ECO:0000256" key="7">
    <source>
        <dbReference type="RuleBase" id="RU000320"/>
    </source>
</evidence>
<feature type="domain" description="NADH:quinone oxidoreductase/Mrp antiporter transmembrane" evidence="10">
    <location>
        <begin position="125"/>
        <end position="398"/>
    </location>
</feature>
<evidence type="ECO:0000256" key="8">
    <source>
        <dbReference type="SAM" id="MobiDB-lite"/>
    </source>
</evidence>
<dbReference type="PRINTS" id="PR01434">
    <property type="entry name" value="NADHDHGNASE5"/>
</dbReference>
<feature type="transmembrane region" description="Helical" evidence="9">
    <location>
        <begin position="812"/>
        <end position="830"/>
    </location>
</feature>